<evidence type="ECO:0000259" key="1">
    <source>
        <dbReference type="Pfam" id="PF12017"/>
    </source>
</evidence>
<dbReference type="Pfam" id="PF21788">
    <property type="entry name" value="TNP-like_GBD"/>
    <property type="match status" value="1"/>
</dbReference>
<dbReference type="AlphaFoldDB" id="A0A0T6BCB1"/>
<evidence type="ECO:0000259" key="3">
    <source>
        <dbReference type="Pfam" id="PF21788"/>
    </source>
</evidence>
<comment type="caution">
    <text evidence="5">The sequence shown here is derived from an EMBL/GenBank/DDBJ whole genome shotgun (WGS) entry which is preliminary data.</text>
</comment>
<protein>
    <recommendedName>
        <fullName evidence="7">THAP-type domain-containing protein</fullName>
    </recommendedName>
</protein>
<evidence type="ECO:0008006" key="7">
    <source>
        <dbReference type="Google" id="ProtNLM"/>
    </source>
</evidence>
<evidence type="ECO:0000313" key="6">
    <source>
        <dbReference type="Proteomes" id="UP000051574"/>
    </source>
</evidence>
<dbReference type="Pfam" id="PF21787">
    <property type="entry name" value="TNP-like_RNaseH_N"/>
    <property type="match status" value="1"/>
</dbReference>
<dbReference type="EMBL" id="LJIG01001987">
    <property type="protein sequence ID" value="KRT84953.1"/>
    <property type="molecule type" value="Genomic_DNA"/>
</dbReference>
<feature type="domain" description="Transposable element P transposase-like RNase H" evidence="2">
    <location>
        <begin position="127"/>
        <end position="258"/>
    </location>
</feature>
<dbReference type="Pfam" id="PF21789">
    <property type="entry name" value="TNP-like_RNaseH_C"/>
    <property type="match status" value="1"/>
</dbReference>
<sequence length="743" mass="85421">MNVNSVNQLHPQAKRLYWEVRRLLKRQVYLKMKTSKFQERARQYRNWVKNHEHEIVNGMNKLACGFIKAQLRNYNRKKSSRRFSEDDKVFALTLFKSSPRCYKLLRGIFALPSKTILLQTLRKFPFKTGINDNVLESLKLRISKMSKYDRYSILMFDEMQLSANITYNISEDCFVGFQDVGEETHKVIANHVLVFMLRGLRSKWKQPLAYYFVYRTMSSAQLYVTIKSVIRACQNIGLNIVATVSDQGSTNRGAVSLLMSETNRLCAQKGEENKYLGYLIDNKEVVHIFDPPHLLKCLRNTFLDNNIHFLWEGVQKTASWSHVIMFYENDQGNDDIRLVPKLTDRHIYKEKINKMKVSLAAQIFSQRLSATMRKFAGCNIPGVMVLEKSAADTADFLLFIDKVFDSVNGTAVVSNKHLRCAISNKSPHISFWNNAIEVFSSMKFCNRYTNKPVPAPPTINNWILALKGLRYIWNKLEQVGFKFLSLRNINQDPLENLFGCIRAHGFRDVNPTCSNFVYLFKTSVLNNAMNAHSKFANCEEDGSTGLLDSFKCILECHDENYGHTAHFSGNIHVSPLKDNSVSEATKAYVAGYVARQLLNVVRNCDTCKKELIADEQTDLHAVIQARSYSPQALCYPSTYFSKLFGNLIHIIADTLPQIGHLKHVSVIMKTFIFENLKSTFSCTSHQLFEHMVNFTITFMCRVWAKNVNNILKGATCYGKDPDSIHDSVKKIALKYCLTHRKRK</sequence>
<evidence type="ECO:0000313" key="5">
    <source>
        <dbReference type="EMBL" id="KRT84953.1"/>
    </source>
</evidence>
<keyword evidence="6" id="KW-1185">Reference proteome</keyword>
<evidence type="ECO:0000259" key="4">
    <source>
        <dbReference type="Pfam" id="PF21789"/>
    </source>
</evidence>
<dbReference type="InterPro" id="IPR048365">
    <property type="entry name" value="TNP-like_RNaseH_N"/>
</dbReference>
<dbReference type="Proteomes" id="UP000051574">
    <property type="component" value="Unassembled WGS sequence"/>
</dbReference>
<organism evidence="5 6">
    <name type="scientific">Oryctes borbonicus</name>
    <dbReference type="NCBI Taxonomy" id="1629725"/>
    <lineage>
        <taxon>Eukaryota</taxon>
        <taxon>Metazoa</taxon>
        <taxon>Ecdysozoa</taxon>
        <taxon>Arthropoda</taxon>
        <taxon>Hexapoda</taxon>
        <taxon>Insecta</taxon>
        <taxon>Pterygota</taxon>
        <taxon>Neoptera</taxon>
        <taxon>Endopterygota</taxon>
        <taxon>Coleoptera</taxon>
        <taxon>Polyphaga</taxon>
        <taxon>Scarabaeiformia</taxon>
        <taxon>Scarabaeidae</taxon>
        <taxon>Dynastinae</taxon>
        <taxon>Oryctes</taxon>
    </lineage>
</organism>
<name>A0A0T6BCB1_9SCAR</name>
<proteinExistence type="predicted"/>
<dbReference type="InterPro" id="IPR048366">
    <property type="entry name" value="TNP-like_GBD"/>
</dbReference>
<dbReference type="OrthoDB" id="7440550at2759"/>
<feature type="domain" description="Transposable element P transposase-like GTP-binding insertion" evidence="3">
    <location>
        <begin position="293"/>
        <end position="416"/>
    </location>
</feature>
<evidence type="ECO:0000259" key="2">
    <source>
        <dbReference type="Pfam" id="PF21787"/>
    </source>
</evidence>
<dbReference type="InterPro" id="IPR021896">
    <property type="entry name" value="THAP9-like_HTH"/>
</dbReference>
<dbReference type="InterPro" id="IPR048367">
    <property type="entry name" value="TNP-like_RNaseH_C"/>
</dbReference>
<dbReference type="Pfam" id="PF12017">
    <property type="entry name" value="Tnp_P_element"/>
    <property type="match status" value="1"/>
</dbReference>
<reference evidence="5 6" key="1">
    <citation type="submission" date="2015-09" db="EMBL/GenBank/DDBJ databases">
        <title>Draft genome of the scarab beetle Oryctes borbonicus.</title>
        <authorList>
            <person name="Meyer J.M."/>
            <person name="Markov G.V."/>
            <person name="Baskaran P."/>
            <person name="Herrmann M."/>
            <person name="Sommer R.J."/>
            <person name="Roedelsperger C."/>
        </authorList>
    </citation>
    <scope>NUCLEOTIDE SEQUENCE [LARGE SCALE GENOMIC DNA]</scope>
    <source>
        <strain evidence="5">OB123</strain>
        <tissue evidence="5">Whole animal</tissue>
    </source>
</reference>
<feature type="domain" description="Transposable element P transposase-like RNase H C-terminal" evidence="4">
    <location>
        <begin position="489"/>
        <end position="521"/>
    </location>
</feature>
<accession>A0A0T6BCB1</accession>
<feature type="domain" description="THAP9-like helix-turn-helix" evidence="1">
    <location>
        <begin position="70"/>
        <end position="116"/>
    </location>
</feature>
<gene>
    <name evidence="5" type="ORF">AMK59_277</name>
</gene>